<evidence type="ECO:0000256" key="2">
    <source>
        <dbReference type="ARBA" id="ARBA00023145"/>
    </source>
</evidence>
<evidence type="ECO:0000256" key="3">
    <source>
        <dbReference type="ARBA" id="ARBA00023157"/>
    </source>
</evidence>
<dbReference type="Gene3D" id="3.90.70.10">
    <property type="entry name" value="Cysteine proteinases"/>
    <property type="match status" value="1"/>
</dbReference>
<dbReference type="GO" id="GO:0006508">
    <property type="term" value="P:proteolysis"/>
    <property type="evidence" value="ECO:0007669"/>
    <property type="project" value="UniProtKB-KW"/>
</dbReference>
<keyword evidence="6" id="KW-0378">Hydrolase</keyword>
<dbReference type="InterPro" id="IPR013201">
    <property type="entry name" value="Prot_inhib_I29"/>
</dbReference>
<dbReference type="PROSITE" id="PS00139">
    <property type="entry name" value="THIOL_PROTEASE_CYS"/>
    <property type="match status" value="1"/>
</dbReference>
<dbReference type="eggNOG" id="KOG1543">
    <property type="taxonomic scope" value="Eukaryota"/>
</dbReference>
<dbReference type="PRINTS" id="PR00705">
    <property type="entry name" value="PAPAIN"/>
</dbReference>
<dbReference type="RefSeq" id="XP_001021616.1">
    <property type="nucleotide sequence ID" value="XM_001021616.3"/>
</dbReference>
<reference evidence="7" key="1">
    <citation type="journal article" date="2006" name="PLoS Biol.">
        <title>Macronuclear genome sequence of the ciliate Tetrahymena thermophila, a model eukaryote.</title>
        <authorList>
            <person name="Eisen J.A."/>
            <person name="Coyne R.S."/>
            <person name="Wu M."/>
            <person name="Wu D."/>
            <person name="Thiagarajan M."/>
            <person name="Wortman J.R."/>
            <person name="Badger J.H."/>
            <person name="Ren Q."/>
            <person name="Amedeo P."/>
            <person name="Jones K.M."/>
            <person name="Tallon L.J."/>
            <person name="Delcher A.L."/>
            <person name="Salzberg S.L."/>
            <person name="Silva J.C."/>
            <person name="Haas B.J."/>
            <person name="Majoros W.H."/>
            <person name="Farzad M."/>
            <person name="Carlton J.M."/>
            <person name="Smith R.K. Jr."/>
            <person name="Garg J."/>
            <person name="Pearlman R.E."/>
            <person name="Karrer K.M."/>
            <person name="Sun L."/>
            <person name="Manning G."/>
            <person name="Elde N.C."/>
            <person name="Turkewitz A.P."/>
            <person name="Asai D.J."/>
            <person name="Wilkes D.E."/>
            <person name="Wang Y."/>
            <person name="Cai H."/>
            <person name="Collins K."/>
            <person name="Stewart B.A."/>
            <person name="Lee S.R."/>
            <person name="Wilamowska K."/>
            <person name="Weinberg Z."/>
            <person name="Ruzzo W.L."/>
            <person name="Wloga D."/>
            <person name="Gaertig J."/>
            <person name="Frankel J."/>
            <person name="Tsao C.-C."/>
            <person name="Gorovsky M.A."/>
            <person name="Keeling P.J."/>
            <person name="Waller R.F."/>
            <person name="Patron N.J."/>
            <person name="Cherry J.M."/>
            <person name="Stover N.A."/>
            <person name="Krieger C.J."/>
            <person name="del Toro C."/>
            <person name="Ryder H.F."/>
            <person name="Williamson S.C."/>
            <person name="Barbeau R.A."/>
            <person name="Hamilton E.P."/>
            <person name="Orias E."/>
        </authorList>
    </citation>
    <scope>NUCLEOTIDE SEQUENCE [LARGE SCALE GENOMIC DNA]</scope>
    <source>
        <strain evidence="7">SB210</strain>
    </source>
</reference>
<gene>
    <name evidence="6" type="ORF">TTHERM_00149810</name>
</gene>
<dbReference type="Pfam" id="PF08246">
    <property type="entry name" value="Inhibitor_I29"/>
    <property type="match status" value="1"/>
</dbReference>
<evidence type="ECO:0000313" key="6">
    <source>
        <dbReference type="EMBL" id="EAS01370.1"/>
    </source>
</evidence>
<feature type="domain" description="Cathepsin propeptide inhibitor" evidence="5">
    <location>
        <begin position="49"/>
        <end position="114"/>
    </location>
</feature>
<sequence length="393" mass="44959">MNKLTLLSIGIITVTLAGVALLAIPKKDQLREVFILQSELSHAELKEHYEQWKSKHQQTKQTLLGDSEYSETYRLTNFKENLLKISEHNKKFIDGHYSFTMKLNQFAHLSSEEFQELHLSDLSYEEEIPKQYLSMPASNQDLSTYSNVKEPTNLISNNTIPLWKKIIDLYVDAFKYLFSQSSDSDRPMEIDWRNKMHQPLEQGACGSCYTFATTSAMQAVLGSNKLLSTQELVDCDDRNKGCKGGIPQKVYSYAAYLGITYEEEYPYIQRQRTGCGVNYNDTSKRVKISTYYDVQSNAESLETALKYAPVTAAIDAKSLQMYGSGIYDFPCSIDRNDANHAVVIVGYTSEYFLIRNSWGPHWGEEGHFKVRKESNNKGTCGLYNDMSYPYIKK</sequence>
<dbReference type="PANTHER" id="PTHR12411">
    <property type="entry name" value="CYSTEINE PROTEASE FAMILY C1-RELATED"/>
    <property type="match status" value="1"/>
</dbReference>
<feature type="domain" description="Peptidase C1A papain C-terminal" evidence="4">
    <location>
        <begin position="186"/>
        <end position="390"/>
    </location>
</feature>
<dbReference type="InterPro" id="IPR000169">
    <property type="entry name" value="Pept_cys_AS"/>
</dbReference>
<evidence type="ECO:0000259" key="4">
    <source>
        <dbReference type="SMART" id="SM00645"/>
    </source>
</evidence>
<dbReference type="HOGENOM" id="CLU_012184_1_0_1"/>
<keyword evidence="6" id="KW-0645">Protease</keyword>
<dbReference type="OrthoDB" id="190265at2759"/>
<dbReference type="InterPro" id="IPR038765">
    <property type="entry name" value="Papain-like_cys_pep_sf"/>
</dbReference>
<name>I7LWC4_TETTS</name>
<dbReference type="SMART" id="SM00848">
    <property type="entry name" value="Inhibitor_I29"/>
    <property type="match status" value="1"/>
</dbReference>
<dbReference type="CDD" id="cd02248">
    <property type="entry name" value="Peptidase_C1A"/>
    <property type="match status" value="1"/>
</dbReference>
<dbReference type="InterPro" id="IPR039417">
    <property type="entry name" value="Peptidase_C1A_papain-like"/>
</dbReference>
<dbReference type="InterPro" id="IPR013128">
    <property type="entry name" value="Peptidase_C1A"/>
</dbReference>
<dbReference type="InterPro" id="IPR000668">
    <property type="entry name" value="Peptidase_C1A_C"/>
</dbReference>
<proteinExistence type="inferred from homology"/>
<dbReference type="KEGG" id="tet:TTHERM_00149810"/>
<dbReference type="Proteomes" id="UP000009168">
    <property type="component" value="Unassembled WGS sequence"/>
</dbReference>
<dbReference type="SMART" id="SM00645">
    <property type="entry name" value="Pept_C1"/>
    <property type="match status" value="1"/>
</dbReference>
<keyword evidence="2" id="KW-0865">Zymogen</keyword>
<keyword evidence="7" id="KW-1185">Reference proteome</keyword>
<protein>
    <submittedName>
        <fullName evidence="6">Papain family cysteine protease</fullName>
    </submittedName>
</protein>
<organism evidence="6 7">
    <name type="scientific">Tetrahymena thermophila (strain SB210)</name>
    <dbReference type="NCBI Taxonomy" id="312017"/>
    <lineage>
        <taxon>Eukaryota</taxon>
        <taxon>Sar</taxon>
        <taxon>Alveolata</taxon>
        <taxon>Ciliophora</taxon>
        <taxon>Intramacronucleata</taxon>
        <taxon>Oligohymenophorea</taxon>
        <taxon>Hymenostomatida</taxon>
        <taxon>Tetrahymenina</taxon>
        <taxon>Tetrahymenidae</taxon>
        <taxon>Tetrahymena</taxon>
    </lineage>
</organism>
<keyword evidence="3" id="KW-1015">Disulfide bond</keyword>
<dbReference type="Pfam" id="PF00112">
    <property type="entry name" value="Peptidase_C1"/>
    <property type="match status" value="1"/>
</dbReference>
<dbReference type="SUPFAM" id="SSF54001">
    <property type="entry name" value="Cysteine proteinases"/>
    <property type="match status" value="1"/>
</dbReference>
<dbReference type="GO" id="GO:0008234">
    <property type="term" value="F:cysteine-type peptidase activity"/>
    <property type="evidence" value="ECO:0007669"/>
    <property type="project" value="InterPro"/>
</dbReference>
<accession>I7LWC4</accession>
<evidence type="ECO:0000259" key="5">
    <source>
        <dbReference type="SMART" id="SM00848"/>
    </source>
</evidence>
<dbReference type="EMBL" id="GG662603">
    <property type="protein sequence ID" value="EAS01370.1"/>
    <property type="molecule type" value="Genomic_DNA"/>
</dbReference>
<evidence type="ECO:0000313" key="7">
    <source>
        <dbReference type="Proteomes" id="UP000009168"/>
    </source>
</evidence>
<dbReference type="GeneID" id="7826036"/>
<evidence type="ECO:0000256" key="1">
    <source>
        <dbReference type="ARBA" id="ARBA00008455"/>
    </source>
</evidence>
<comment type="similarity">
    <text evidence="1">Belongs to the peptidase C1 family.</text>
</comment>
<dbReference type="AlphaFoldDB" id="I7LWC4"/>
<dbReference type="InParanoid" id="I7LWC4"/>